<gene>
    <name evidence="1" type="ORF">A3K87_23920</name>
</gene>
<sequence>MNKSEIEREFWRLCQIVDSADTVEAGVPDLEPHLLDILNFVNANLDQREVFVRCFCALVDGSRTYTDWIVLFCMRELRWQEVRDAANLRFELAGGTNAPRLMNWISHINWAYDDAPWEDAAFFLYFWQKEHPGAPWPCRPPG</sequence>
<dbReference type="AlphaFoldDB" id="A0AA91DLQ7"/>
<name>A0AA91DLQ7_VARPD</name>
<evidence type="ECO:0000313" key="2">
    <source>
        <dbReference type="Proteomes" id="UP000077852"/>
    </source>
</evidence>
<dbReference type="RefSeq" id="WP_081269829.1">
    <property type="nucleotide sequence ID" value="NZ_LVHG01000063.1"/>
</dbReference>
<comment type="caution">
    <text evidence="1">The sequence shown here is derived from an EMBL/GenBank/DDBJ whole genome shotgun (WGS) entry which is preliminary data.</text>
</comment>
<accession>A0AA91DLQ7</accession>
<dbReference type="EMBL" id="LVHG01000063">
    <property type="protein sequence ID" value="OAK60174.1"/>
    <property type="molecule type" value="Genomic_DNA"/>
</dbReference>
<reference evidence="1 2" key="1">
    <citation type="submission" date="2016-03" db="EMBL/GenBank/DDBJ databases">
        <title>Genome sequence of Variovorax paradoxus KB5.</title>
        <authorList>
            <person name="Jeong H."/>
            <person name="Hong C.E."/>
            <person name="Jo S.H."/>
            <person name="Park J.M."/>
        </authorList>
    </citation>
    <scope>NUCLEOTIDE SEQUENCE [LARGE SCALE GENOMIC DNA]</scope>
    <source>
        <strain evidence="1 2">KB5</strain>
    </source>
</reference>
<protein>
    <submittedName>
        <fullName evidence="1">Uncharacterized protein</fullName>
    </submittedName>
</protein>
<proteinExistence type="predicted"/>
<evidence type="ECO:0000313" key="1">
    <source>
        <dbReference type="EMBL" id="OAK60174.1"/>
    </source>
</evidence>
<organism evidence="1 2">
    <name type="scientific">Variovorax paradoxus</name>
    <dbReference type="NCBI Taxonomy" id="34073"/>
    <lineage>
        <taxon>Bacteria</taxon>
        <taxon>Pseudomonadati</taxon>
        <taxon>Pseudomonadota</taxon>
        <taxon>Betaproteobacteria</taxon>
        <taxon>Burkholderiales</taxon>
        <taxon>Comamonadaceae</taxon>
        <taxon>Variovorax</taxon>
    </lineage>
</organism>
<dbReference type="Proteomes" id="UP000077852">
    <property type="component" value="Unassembled WGS sequence"/>
</dbReference>